<accession>A0A7N2LPR2</accession>
<dbReference type="OMA" id="MEKVIMG"/>
<sequence length="219" mass="24937">MDDLAQSSKRLSLSEEEGKKVDLSRNKKVGRFVLVAKFLTRRAVNIEAVARTFRPIWRTRSELEVSDAENNIVLLDFKLEVYMEKVIMGEPWSFDRNLIVLERYDGFVPTHDLKFCTTSFWIQIPGLPYTYLNIKTGLSLGESLGLITKPKDIGEIIRLSHDDKDCILWLQSKGSLSTDDQQFGAWIRASQYNPSKKVMIKVQGFDAPGSNDGQKQECG</sequence>
<dbReference type="InterPro" id="IPR040256">
    <property type="entry name" value="At4g02000-like"/>
</dbReference>
<proteinExistence type="predicted"/>
<protein>
    <recommendedName>
        <fullName evidence="1">DUF4283 domain-containing protein</fullName>
    </recommendedName>
</protein>
<dbReference type="EnsemblPlants" id="QL05p032863:mrna">
    <property type="protein sequence ID" value="QL05p032863:mrna"/>
    <property type="gene ID" value="QL05p032863"/>
</dbReference>
<dbReference type="EMBL" id="LRBV02000005">
    <property type="status" value="NOT_ANNOTATED_CDS"/>
    <property type="molecule type" value="Genomic_DNA"/>
</dbReference>
<reference evidence="2" key="2">
    <citation type="submission" date="2021-01" db="UniProtKB">
        <authorList>
            <consortium name="EnsemblPlants"/>
        </authorList>
    </citation>
    <scope>IDENTIFICATION</scope>
</reference>
<name>A0A7N2LPR2_QUELO</name>
<dbReference type="InParanoid" id="A0A7N2LPR2"/>
<dbReference type="Gramene" id="QL05p032863:mrna">
    <property type="protein sequence ID" value="QL05p032863:mrna"/>
    <property type="gene ID" value="QL05p032863"/>
</dbReference>
<evidence type="ECO:0000259" key="1">
    <source>
        <dbReference type="Pfam" id="PF14111"/>
    </source>
</evidence>
<dbReference type="PANTHER" id="PTHR31286:SF167">
    <property type="entry name" value="OS09G0268800 PROTEIN"/>
    <property type="match status" value="1"/>
</dbReference>
<dbReference type="InterPro" id="IPR025558">
    <property type="entry name" value="DUF4283"/>
</dbReference>
<reference evidence="2 3" key="1">
    <citation type="journal article" date="2016" name="G3 (Bethesda)">
        <title>First Draft Assembly and Annotation of the Genome of a California Endemic Oak Quercus lobata Nee (Fagaceae).</title>
        <authorList>
            <person name="Sork V.L."/>
            <person name="Fitz-Gibbon S.T."/>
            <person name="Puiu D."/>
            <person name="Crepeau M."/>
            <person name="Gugger P.F."/>
            <person name="Sherman R."/>
            <person name="Stevens K."/>
            <person name="Langley C.H."/>
            <person name="Pellegrini M."/>
            <person name="Salzberg S.L."/>
        </authorList>
    </citation>
    <scope>NUCLEOTIDE SEQUENCE [LARGE SCALE GENOMIC DNA]</scope>
    <source>
        <strain evidence="2 3">cv. SW786</strain>
    </source>
</reference>
<dbReference type="Pfam" id="PF14111">
    <property type="entry name" value="DUF4283"/>
    <property type="match status" value="1"/>
</dbReference>
<dbReference type="Proteomes" id="UP000594261">
    <property type="component" value="Chromosome 5"/>
</dbReference>
<dbReference type="PANTHER" id="PTHR31286">
    <property type="entry name" value="GLYCINE-RICH CELL WALL STRUCTURAL PROTEIN 1.8-LIKE"/>
    <property type="match status" value="1"/>
</dbReference>
<dbReference type="AlphaFoldDB" id="A0A7N2LPR2"/>
<organism evidence="2 3">
    <name type="scientific">Quercus lobata</name>
    <name type="common">Valley oak</name>
    <dbReference type="NCBI Taxonomy" id="97700"/>
    <lineage>
        <taxon>Eukaryota</taxon>
        <taxon>Viridiplantae</taxon>
        <taxon>Streptophyta</taxon>
        <taxon>Embryophyta</taxon>
        <taxon>Tracheophyta</taxon>
        <taxon>Spermatophyta</taxon>
        <taxon>Magnoliopsida</taxon>
        <taxon>eudicotyledons</taxon>
        <taxon>Gunneridae</taxon>
        <taxon>Pentapetalae</taxon>
        <taxon>rosids</taxon>
        <taxon>fabids</taxon>
        <taxon>Fagales</taxon>
        <taxon>Fagaceae</taxon>
        <taxon>Quercus</taxon>
    </lineage>
</organism>
<evidence type="ECO:0000313" key="2">
    <source>
        <dbReference type="EnsemblPlants" id="QL05p032863:mrna"/>
    </source>
</evidence>
<keyword evidence="3" id="KW-1185">Reference proteome</keyword>
<evidence type="ECO:0000313" key="3">
    <source>
        <dbReference type="Proteomes" id="UP000594261"/>
    </source>
</evidence>
<feature type="domain" description="DUF4283" evidence="1">
    <location>
        <begin position="32"/>
        <end position="108"/>
    </location>
</feature>